<dbReference type="OrthoDB" id="9804243at2"/>
<comment type="subcellular location">
    <subcellularLocation>
        <location evidence="9">Cytoplasm</location>
    </subcellularLocation>
</comment>
<dbReference type="Pfam" id="PF00579">
    <property type="entry name" value="tRNA-synt_1b"/>
    <property type="match status" value="1"/>
</dbReference>
<dbReference type="InterPro" id="IPR036986">
    <property type="entry name" value="S4_RNA-bd_sf"/>
</dbReference>
<dbReference type="InterPro" id="IPR054608">
    <property type="entry name" value="SYY-like_C"/>
</dbReference>
<sequence length="408" mass="44403">MTYQSDLLTTLATRGYVHQMTDAGALDALASKGVVPGYIGFDPTAPSLHVGSLVQIMLLRRLQQTGHKPIVLMGGGTGKIGDPSFKDEARKLLGAEGIASNVASIKRIFERFLTFGDGPTDAVMLDNAEWLDALEYIPFLRDVGQHFSVNRMLSFDSVKLRLDREQSLSFLEFNYMILQAYDFLELSRRAGCRLQMGGSDQWGNIVNGIELSRRMDSTEVYGITTPLITTADGGKMGKTMAGAVWLHEDQLPHFDYWQFWRNTDDRDVGRFLRLFTDLPMDEIARLEALEGAEINAAKIVLANEATAMCRGRDAAEQAAETARKTFEEGASGDALPSFAVAGGSIGLVEALVGLGFVASNGEARRKIAEGAVRIDGEPVREAAAVVDVAAPVRLSLGKKRHGMLTPSN</sequence>
<dbReference type="Proteomes" id="UP000321250">
    <property type="component" value="Unassembled WGS sequence"/>
</dbReference>
<keyword evidence="13" id="KW-1185">Reference proteome</keyword>
<dbReference type="Gene3D" id="1.10.240.10">
    <property type="entry name" value="Tyrosyl-Transfer RNA Synthetase"/>
    <property type="match status" value="1"/>
</dbReference>
<dbReference type="CDD" id="cd00165">
    <property type="entry name" value="S4"/>
    <property type="match status" value="1"/>
</dbReference>
<protein>
    <recommendedName>
        <fullName evidence="9">Tyrosine--tRNA ligase</fullName>
        <ecNumber evidence="9">6.1.1.1</ecNumber>
    </recommendedName>
    <alternativeName>
        <fullName evidence="9">Tyrosyl-tRNA synthetase</fullName>
        <shortName evidence="9">TyrRS</shortName>
    </alternativeName>
</protein>
<dbReference type="AlphaFoldDB" id="A0A5C6UEK2"/>
<evidence type="ECO:0000256" key="6">
    <source>
        <dbReference type="ARBA" id="ARBA00022917"/>
    </source>
</evidence>
<feature type="binding site" evidence="9">
    <location>
        <position position="38"/>
    </location>
    <ligand>
        <name>L-tyrosine</name>
        <dbReference type="ChEBI" id="CHEBI:58315"/>
    </ligand>
</feature>
<accession>A0A5C6UEK2</accession>
<keyword evidence="5 10" id="KW-0694">RNA-binding</keyword>
<comment type="subunit">
    <text evidence="9">Homodimer.</text>
</comment>
<feature type="short sequence motif" description="'KMSKS' region" evidence="9">
    <location>
        <begin position="235"/>
        <end position="239"/>
    </location>
</feature>
<evidence type="ECO:0000256" key="10">
    <source>
        <dbReference type="PROSITE-ProRule" id="PRU00182"/>
    </source>
</evidence>
<dbReference type="NCBIfam" id="TIGR00234">
    <property type="entry name" value="tyrS"/>
    <property type="match status" value="1"/>
</dbReference>
<gene>
    <name evidence="9" type="primary">tyrS</name>
    <name evidence="12" type="ORF">FSB78_06640</name>
</gene>
<evidence type="ECO:0000313" key="13">
    <source>
        <dbReference type="Proteomes" id="UP000321250"/>
    </source>
</evidence>
<evidence type="ECO:0000256" key="2">
    <source>
        <dbReference type="ARBA" id="ARBA00022598"/>
    </source>
</evidence>
<comment type="catalytic activity">
    <reaction evidence="8 9">
        <text>tRNA(Tyr) + L-tyrosine + ATP = L-tyrosyl-tRNA(Tyr) + AMP + diphosphate + H(+)</text>
        <dbReference type="Rhea" id="RHEA:10220"/>
        <dbReference type="Rhea" id="RHEA-COMP:9706"/>
        <dbReference type="Rhea" id="RHEA-COMP:9707"/>
        <dbReference type="ChEBI" id="CHEBI:15378"/>
        <dbReference type="ChEBI" id="CHEBI:30616"/>
        <dbReference type="ChEBI" id="CHEBI:33019"/>
        <dbReference type="ChEBI" id="CHEBI:58315"/>
        <dbReference type="ChEBI" id="CHEBI:78442"/>
        <dbReference type="ChEBI" id="CHEBI:78536"/>
        <dbReference type="ChEBI" id="CHEBI:456215"/>
        <dbReference type="EC" id="6.1.1.1"/>
    </reaction>
</comment>
<dbReference type="Gene3D" id="3.40.50.620">
    <property type="entry name" value="HUPs"/>
    <property type="match status" value="1"/>
</dbReference>
<dbReference type="EC" id="6.1.1.1" evidence="9"/>
<evidence type="ECO:0000259" key="11">
    <source>
        <dbReference type="Pfam" id="PF22421"/>
    </source>
</evidence>
<organism evidence="12 13">
    <name type="scientific">Sphingomonas ginsenosidivorax</name>
    <dbReference type="NCBI Taxonomy" id="862135"/>
    <lineage>
        <taxon>Bacteria</taxon>
        <taxon>Pseudomonadati</taxon>
        <taxon>Pseudomonadota</taxon>
        <taxon>Alphaproteobacteria</taxon>
        <taxon>Sphingomonadales</taxon>
        <taxon>Sphingomonadaceae</taxon>
        <taxon>Sphingomonas</taxon>
    </lineage>
</organism>
<dbReference type="InterPro" id="IPR024088">
    <property type="entry name" value="Tyr-tRNA-ligase_bac-type"/>
</dbReference>
<dbReference type="RefSeq" id="WP_147081140.1">
    <property type="nucleotide sequence ID" value="NZ_VOQR01000001.1"/>
</dbReference>
<evidence type="ECO:0000256" key="3">
    <source>
        <dbReference type="ARBA" id="ARBA00022741"/>
    </source>
</evidence>
<dbReference type="SUPFAM" id="SSF52374">
    <property type="entry name" value="Nucleotidylyl transferase"/>
    <property type="match status" value="1"/>
</dbReference>
<feature type="domain" description="Tyrosine--tRNA ligase SYY-like C-terminal" evidence="11">
    <location>
        <begin position="333"/>
        <end position="388"/>
    </location>
</feature>
<dbReference type="GO" id="GO:0003723">
    <property type="term" value="F:RNA binding"/>
    <property type="evidence" value="ECO:0007669"/>
    <property type="project" value="UniProtKB-KW"/>
</dbReference>
<dbReference type="InterPro" id="IPR014729">
    <property type="entry name" value="Rossmann-like_a/b/a_fold"/>
</dbReference>
<evidence type="ECO:0000256" key="8">
    <source>
        <dbReference type="ARBA" id="ARBA00048248"/>
    </source>
</evidence>
<proteinExistence type="inferred from homology"/>
<dbReference type="InterPro" id="IPR002305">
    <property type="entry name" value="aa-tRNA-synth_Ic"/>
</dbReference>
<dbReference type="InterPro" id="IPR024107">
    <property type="entry name" value="Tyr-tRNA-ligase_bac_1"/>
</dbReference>
<evidence type="ECO:0000256" key="1">
    <source>
        <dbReference type="ARBA" id="ARBA00022490"/>
    </source>
</evidence>
<dbReference type="PANTHER" id="PTHR11766:SF0">
    <property type="entry name" value="TYROSINE--TRNA LIGASE, MITOCHONDRIAL"/>
    <property type="match status" value="1"/>
</dbReference>
<dbReference type="FunFam" id="3.40.50.620:FF:000008">
    <property type="entry name" value="Tyrosine--tRNA ligase"/>
    <property type="match status" value="1"/>
</dbReference>
<keyword evidence="6 9" id="KW-0648">Protein biosynthesis</keyword>
<feature type="binding site" evidence="9">
    <location>
        <position position="175"/>
    </location>
    <ligand>
        <name>L-tyrosine</name>
        <dbReference type="ChEBI" id="CHEBI:58315"/>
    </ligand>
</feature>
<keyword evidence="1 9" id="KW-0963">Cytoplasm</keyword>
<comment type="function">
    <text evidence="9">Catalyzes the attachment of tyrosine to tRNA(Tyr) in a two-step reaction: tyrosine is first activated by ATP to form Tyr-AMP and then transferred to the acceptor end of tRNA(Tyr).</text>
</comment>
<keyword evidence="7 9" id="KW-0030">Aminoacyl-tRNA synthetase</keyword>
<evidence type="ECO:0000256" key="4">
    <source>
        <dbReference type="ARBA" id="ARBA00022840"/>
    </source>
</evidence>
<feature type="binding site" evidence="9">
    <location>
        <position position="179"/>
    </location>
    <ligand>
        <name>L-tyrosine</name>
        <dbReference type="ChEBI" id="CHEBI:58315"/>
    </ligand>
</feature>
<dbReference type="GO" id="GO:0006437">
    <property type="term" value="P:tyrosyl-tRNA aminoacylation"/>
    <property type="evidence" value="ECO:0007669"/>
    <property type="project" value="UniProtKB-UniRule"/>
</dbReference>
<keyword evidence="2 9" id="KW-0436">Ligase</keyword>
<comment type="caution">
    <text evidence="12">The sequence shown here is derived from an EMBL/GenBank/DDBJ whole genome shotgun (WGS) entry which is preliminary data.</text>
</comment>
<dbReference type="PRINTS" id="PR01040">
    <property type="entry name" value="TRNASYNTHTYR"/>
</dbReference>
<dbReference type="PROSITE" id="PS50889">
    <property type="entry name" value="S4"/>
    <property type="match status" value="1"/>
</dbReference>
<comment type="similarity">
    <text evidence="9">Belongs to the class-I aminoacyl-tRNA synthetase family. TyrS type 1 subfamily.</text>
</comment>
<dbReference type="SUPFAM" id="SSF55174">
    <property type="entry name" value="Alpha-L RNA-binding motif"/>
    <property type="match status" value="1"/>
</dbReference>
<evidence type="ECO:0000256" key="9">
    <source>
        <dbReference type="HAMAP-Rule" id="MF_02006"/>
    </source>
</evidence>
<feature type="binding site" evidence="9">
    <location>
        <position position="238"/>
    </location>
    <ligand>
        <name>ATP</name>
        <dbReference type="ChEBI" id="CHEBI:30616"/>
    </ligand>
</feature>
<dbReference type="GO" id="GO:0005524">
    <property type="term" value="F:ATP binding"/>
    <property type="evidence" value="ECO:0007669"/>
    <property type="project" value="UniProtKB-UniRule"/>
</dbReference>
<dbReference type="EMBL" id="VOQR01000001">
    <property type="protein sequence ID" value="TXC70651.1"/>
    <property type="molecule type" value="Genomic_DNA"/>
</dbReference>
<name>A0A5C6UEK2_9SPHN</name>
<dbReference type="Gene3D" id="3.10.290.10">
    <property type="entry name" value="RNA-binding S4 domain"/>
    <property type="match status" value="1"/>
</dbReference>
<evidence type="ECO:0000256" key="5">
    <source>
        <dbReference type="ARBA" id="ARBA00022884"/>
    </source>
</evidence>
<dbReference type="GO" id="GO:0004831">
    <property type="term" value="F:tyrosine-tRNA ligase activity"/>
    <property type="evidence" value="ECO:0007669"/>
    <property type="project" value="UniProtKB-UniRule"/>
</dbReference>
<dbReference type="PANTHER" id="PTHR11766">
    <property type="entry name" value="TYROSYL-TRNA SYNTHETASE"/>
    <property type="match status" value="1"/>
</dbReference>
<feature type="short sequence motif" description="'HIGH' region" evidence="9">
    <location>
        <begin position="43"/>
        <end position="52"/>
    </location>
</feature>
<dbReference type="CDD" id="cd00805">
    <property type="entry name" value="TyrRS_core"/>
    <property type="match status" value="1"/>
</dbReference>
<dbReference type="Pfam" id="PF22421">
    <property type="entry name" value="SYY_C-terminal"/>
    <property type="match status" value="1"/>
</dbReference>
<evidence type="ECO:0000256" key="7">
    <source>
        <dbReference type="ARBA" id="ARBA00023146"/>
    </source>
</evidence>
<reference evidence="12 13" key="1">
    <citation type="journal article" date="2013" name="Antonie Van Leeuwenhoek">
        <title>Sphingomonas ginsenosidivorax sp. nov., with the ability to transform ginsenosides.</title>
        <authorList>
            <person name="Jin X.F."/>
            <person name="Kim J.K."/>
            <person name="Liu Q.M."/>
            <person name="Kang M.S."/>
            <person name="He D."/>
            <person name="Jin F.X."/>
            <person name="Kim S.C."/>
            <person name="Im W.T."/>
        </authorList>
    </citation>
    <scope>NUCLEOTIDE SEQUENCE [LARGE SCALE GENOMIC DNA]</scope>
    <source>
        <strain evidence="12 13">KHI67</strain>
    </source>
</reference>
<keyword evidence="4 9" id="KW-0067">ATP-binding</keyword>
<dbReference type="HAMAP" id="MF_02006">
    <property type="entry name" value="Tyr_tRNA_synth_type1"/>
    <property type="match status" value="1"/>
</dbReference>
<dbReference type="GO" id="GO:0005829">
    <property type="term" value="C:cytosol"/>
    <property type="evidence" value="ECO:0007669"/>
    <property type="project" value="TreeGrafter"/>
</dbReference>
<evidence type="ECO:0000313" key="12">
    <source>
        <dbReference type="EMBL" id="TXC70651.1"/>
    </source>
</evidence>
<keyword evidence="3 9" id="KW-0547">Nucleotide-binding</keyword>
<dbReference type="InterPro" id="IPR002307">
    <property type="entry name" value="Tyr-tRNA-ligase"/>
</dbReference>